<evidence type="ECO:0000256" key="1">
    <source>
        <dbReference type="ARBA" id="ARBA00003294"/>
    </source>
</evidence>
<dbReference type="InterPro" id="IPR005263">
    <property type="entry name" value="DapA"/>
</dbReference>
<evidence type="ECO:0000256" key="7">
    <source>
        <dbReference type="ARBA" id="ARBA00022915"/>
    </source>
</evidence>
<dbReference type="InterPro" id="IPR020625">
    <property type="entry name" value="Schiff_base-form_aldolases_AS"/>
</dbReference>
<evidence type="ECO:0000256" key="12">
    <source>
        <dbReference type="HAMAP-Rule" id="MF_00418"/>
    </source>
</evidence>
<evidence type="ECO:0000313" key="16">
    <source>
        <dbReference type="EMBL" id="MCA9756218.1"/>
    </source>
</evidence>
<dbReference type="EC" id="4.3.3.7" evidence="4 12"/>
<organism evidence="16 17">
    <name type="scientific">Eiseniibacteriota bacterium</name>
    <dbReference type="NCBI Taxonomy" id="2212470"/>
    <lineage>
        <taxon>Bacteria</taxon>
        <taxon>Candidatus Eiseniibacteriota</taxon>
    </lineage>
</organism>
<feature type="site" description="Part of a proton relay during catalysis" evidence="12">
    <location>
        <position position="107"/>
    </location>
</feature>
<evidence type="ECO:0000256" key="5">
    <source>
        <dbReference type="ARBA" id="ARBA00022490"/>
    </source>
</evidence>
<sequence>MRFAGLSVAMVTPFRGGEVDWDGVDRMLDHLLAGGVDGIVPAGTTGEGATLSTDEKSRLFRRCVEKAKGKAFVLAGTGSNDTRATIETTQMAEECGVDGALVVTPYYNKPSQAGLVAHFRAVADATTLPIVLYNVPGRTSVKMDVPTMKTLAEHPRIVAVKEACGSLDMVTELVRDTRLTVLSGDDSLTLPMLAVGATGVISVLGNVVPAALQSMLTAYREGKDTEARRLHLALFELSRTLFLETNPTPVKRALATLGLIEEEFRLPLVPVQPKTAEIVDRELAALGDELAPAVAGQGSEGR</sequence>
<dbReference type="GO" id="GO:0019877">
    <property type="term" value="P:diaminopimelate biosynthetic process"/>
    <property type="evidence" value="ECO:0007669"/>
    <property type="project" value="UniProtKB-UniRule"/>
</dbReference>
<comment type="pathway">
    <text evidence="2 12">Amino-acid biosynthesis; L-lysine biosynthesis via DAP pathway; (S)-tetrahydrodipicolinate from L-aspartate: step 3/4.</text>
</comment>
<reference evidence="16" key="2">
    <citation type="journal article" date="2021" name="Microbiome">
        <title>Successional dynamics and alternative stable states in a saline activated sludge microbial community over 9 years.</title>
        <authorList>
            <person name="Wang Y."/>
            <person name="Ye J."/>
            <person name="Ju F."/>
            <person name="Liu L."/>
            <person name="Boyd J.A."/>
            <person name="Deng Y."/>
            <person name="Parks D.H."/>
            <person name="Jiang X."/>
            <person name="Yin X."/>
            <person name="Woodcroft B.J."/>
            <person name="Tyson G.W."/>
            <person name="Hugenholtz P."/>
            <person name="Polz M.F."/>
            <person name="Zhang T."/>
        </authorList>
    </citation>
    <scope>NUCLEOTIDE SEQUENCE</scope>
    <source>
        <strain evidence="16">HKST-UBA02</strain>
    </source>
</reference>
<dbReference type="SUPFAM" id="SSF51569">
    <property type="entry name" value="Aldolase"/>
    <property type="match status" value="1"/>
</dbReference>
<dbReference type="GO" id="GO:0008840">
    <property type="term" value="F:4-hydroxy-tetrahydrodipicolinate synthase activity"/>
    <property type="evidence" value="ECO:0007669"/>
    <property type="project" value="UniProtKB-UniRule"/>
</dbReference>
<feature type="binding site" evidence="12 15">
    <location>
        <position position="201"/>
    </location>
    <ligand>
        <name>pyruvate</name>
        <dbReference type="ChEBI" id="CHEBI:15361"/>
    </ligand>
</feature>
<feature type="site" description="Part of a proton relay during catalysis" evidence="12">
    <location>
        <position position="44"/>
    </location>
</feature>
<keyword evidence="7 12" id="KW-0220">Diaminopimelate biosynthesis</keyword>
<accession>A0A956SFD8</accession>
<protein>
    <recommendedName>
        <fullName evidence="4 12">4-hydroxy-tetrahydrodipicolinate synthase</fullName>
        <shortName evidence="12">HTPA synthase</shortName>
        <ecNumber evidence="4 12">4.3.3.7</ecNumber>
    </recommendedName>
</protein>
<evidence type="ECO:0000256" key="14">
    <source>
        <dbReference type="PIRSR" id="PIRSR001365-1"/>
    </source>
</evidence>
<dbReference type="AlphaFoldDB" id="A0A956SFD8"/>
<name>A0A956SFD8_UNCEI</name>
<dbReference type="PANTHER" id="PTHR12128:SF66">
    <property type="entry name" value="4-HYDROXY-2-OXOGLUTARATE ALDOLASE, MITOCHONDRIAL"/>
    <property type="match status" value="1"/>
</dbReference>
<evidence type="ECO:0000256" key="2">
    <source>
        <dbReference type="ARBA" id="ARBA00005120"/>
    </source>
</evidence>
<dbReference type="HAMAP" id="MF_00418">
    <property type="entry name" value="DapA"/>
    <property type="match status" value="1"/>
</dbReference>
<dbReference type="InterPro" id="IPR013785">
    <property type="entry name" value="Aldolase_TIM"/>
</dbReference>
<comment type="subunit">
    <text evidence="12">Homotetramer; dimer of dimers.</text>
</comment>
<comment type="catalytic activity">
    <reaction evidence="11 12">
        <text>L-aspartate 4-semialdehyde + pyruvate = (2S,4S)-4-hydroxy-2,3,4,5-tetrahydrodipicolinate + H2O + H(+)</text>
        <dbReference type="Rhea" id="RHEA:34171"/>
        <dbReference type="ChEBI" id="CHEBI:15361"/>
        <dbReference type="ChEBI" id="CHEBI:15377"/>
        <dbReference type="ChEBI" id="CHEBI:15378"/>
        <dbReference type="ChEBI" id="CHEBI:67139"/>
        <dbReference type="ChEBI" id="CHEBI:537519"/>
        <dbReference type="EC" id="4.3.3.7"/>
    </reaction>
</comment>
<evidence type="ECO:0000256" key="10">
    <source>
        <dbReference type="ARBA" id="ARBA00023270"/>
    </source>
</evidence>
<dbReference type="PROSITE" id="PS00665">
    <property type="entry name" value="DHDPS_1"/>
    <property type="match status" value="1"/>
</dbReference>
<dbReference type="PROSITE" id="PS00666">
    <property type="entry name" value="DHDPS_2"/>
    <property type="match status" value="1"/>
</dbReference>
<dbReference type="NCBIfam" id="TIGR00674">
    <property type="entry name" value="dapA"/>
    <property type="match status" value="1"/>
</dbReference>
<dbReference type="EMBL" id="JAGQHS010000045">
    <property type="protein sequence ID" value="MCA9756218.1"/>
    <property type="molecule type" value="Genomic_DNA"/>
</dbReference>
<comment type="similarity">
    <text evidence="3 12 13">Belongs to the DapA family.</text>
</comment>
<dbReference type="GO" id="GO:0009089">
    <property type="term" value="P:lysine biosynthetic process via diaminopimelate"/>
    <property type="evidence" value="ECO:0007669"/>
    <property type="project" value="UniProtKB-UniRule"/>
</dbReference>
<dbReference type="Pfam" id="PF00701">
    <property type="entry name" value="DHDPS"/>
    <property type="match status" value="1"/>
</dbReference>
<proteinExistence type="inferred from homology"/>
<dbReference type="PANTHER" id="PTHR12128">
    <property type="entry name" value="DIHYDRODIPICOLINATE SYNTHASE"/>
    <property type="match status" value="1"/>
</dbReference>
<comment type="function">
    <text evidence="1 12">Catalyzes the condensation of (S)-aspartate-beta-semialdehyde [(S)-ASA] and pyruvate to 4-hydroxy-tetrahydrodipicolinate (HTPA).</text>
</comment>
<evidence type="ECO:0000256" key="11">
    <source>
        <dbReference type="ARBA" id="ARBA00047836"/>
    </source>
</evidence>
<keyword evidence="6 12" id="KW-0028">Amino-acid biosynthesis</keyword>
<evidence type="ECO:0000256" key="6">
    <source>
        <dbReference type="ARBA" id="ARBA00022605"/>
    </source>
</evidence>
<keyword evidence="9 12" id="KW-0456">Lyase</keyword>
<evidence type="ECO:0000256" key="13">
    <source>
        <dbReference type="PIRNR" id="PIRNR001365"/>
    </source>
</evidence>
<dbReference type="PRINTS" id="PR00146">
    <property type="entry name" value="DHPICSNTHASE"/>
</dbReference>
<gene>
    <name evidence="12" type="primary">dapA</name>
    <name evidence="16" type="ORF">KDA27_10470</name>
</gene>
<dbReference type="PIRSF" id="PIRSF001365">
    <property type="entry name" value="DHDPS"/>
    <property type="match status" value="1"/>
</dbReference>
<feature type="active site" description="Proton donor/acceptor" evidence="12 14">
    <location>
        <position position="133"/>
    </location>
</feature>
<dbReference type="Proteomes" id="UP000739538">
    <property type="component" value="Unassembled WGS sequence"/>
</dbReference>
<dbReference type="Gene3D" id="3.20.20.70">
    <property type="entry name" value="Aldolase class I"/>
    <property type="match status" value="1"/>
</dbReference>
<keyword evidence="8 12" id="KW-0457">Lysine biosynthesis</keyword>
<comment type="caution">
    <text evidence="12">Was originally thought to be a dihydrodipicolinate synthase (DHDPS), catalyzing the condensation of (S)-aspartate-beta-semialdehyde [(S)-ASA] and pyruvate to dihydrodipicolinate (DHDP). However, it was shown in E.coli that the product of the enzymatic reaction is not dihydrodipicolinate but in fact (4S)-4-hydroxy-2,3,4,5-tetrahydro-(2S)-dipicolinic acid (HTPA), and that the consecutive dehydration reaction leading to DHDP is not spontaneous but catalyzed by DapB.</text>
</comment>
<dbReference type="GO" id="GO:0005829">
    <property type="term" value="C:cytosol"/>
    <property type="evidence" value="ECO:0007669"/>
    <property type="project" value="TreeGrafter"/>
</dbReference>
<dbReference type="InterPro" id="IPR002220">
    <property type="entry name" value="DapA-like"/>
</dbReference>
<evidence type="ECO:0000256" key="15">
    <source>
        <dbReference type="PIRSR" id="PIRSR001365-2"/>
    </source>
</evidence>
<feature type="binding site" evidence="12 15">
    <location>
        <position position="45"/>
    </location>
    <ligand>
        <name>pyruvate</name>
        <dbReference type="ChEBI" id="CHEBI:15361"/>
    </ligand>
</feature>
<evidence type="ECO:0000313" key="17">
    <source>
        <dbReference type="Proteomes" id="UP000739538"/>
    </source>
</evidence>
<reference evidence="16" key="1">
    <citation type="submission" date="2020-04" db="EMBL/GenBank/DDBJ databases">
        <authorList>
            <person name="Zhang T."/>
        </authorList>
    </citation>
    <scope>NUCLEOTIDE SEQUENCE</scope>
    <source>
        <strain evidence="16">HKST-UBA02</strain>
    </source>
</reference>
<evidence type="ECO:0000256" key="3">
    <source>
        <dbReference type="ARBA" id="ARBA00007592"/>
    </source>
</evidence>
<dbReference type="SMART" id="SM01130">
    <property type="entry name" value="DHDPS"/>
    <property type="match status" value="1"/>
</dbReference>
<evidence type="ECO:0000256" key="8">
    <source>
        <dbReference type="ARBA" id="ARBA00023154"/>
    </source>
</evidence>
<comment type="caution">
    <text evidence="16">The sequence shown here is derived from an EMBL/GenBank/DDBJ whole genome shotgun (WGS) entry which is preliminary data.</text>
</comment>
<keyword evidence="10 12" id="KW-0704">Schiff base</keyword>
<comment type="subcellular location">
    <subcellularLocation>
        <location evidence="12">Cytoplasm</location>
    </subcellularLocation>
</comment>
<evidence type="ECO:0000256" key="4">
    <source>
        <dbReference type="ARBA" id="ARBA00012086"/>
    </source>
</evidence>
<dbReference type="CDD" id="cd00950">
    <property type="entry name" value="DHDPS"/>
    <property type="match status" value="1"/>
</dbReference>
<dbReference type="InterPro" id="IPR020624">
    <property type="entry name" value="Schiff_base-form_aldolases_CS"/>
</dbReference>
<evidence type="ECO:0000256" key="9">
    <source>
        <dbReference type="ARBA" id="ARBA00023239"/>
    </source>
</evidence>
<keyword evidence="5 12" id="KW-0963">Cytoplasm</keyword>
<feature type="active site" description="Schiff-base intermediate with substrate" evidence="12 14">
    <location>
        <position position="161"/>
    </location>
</feature>